<keyword evidence="2" id="KW-1185">Reference proteome</keyword>
<accession>A0ABW8FH42</accession>
<evidence type="ECO:0000313" key="1">
    <source>
        <dbReference type="EMBL" id="MFJ4081374.1"/>
    </source>
</evidence>
<reference evidence="1 2" key="1">
    <citation type="submission" date="2024-10" db="EMBL/GenBank/DDBJ databases">
        <title>The Natural Products Discovery Center: Release of the First 8490 Sequenced Strains for Exploring Actinobacteria Biosynthetic Diversity.</title>
        <authorList>
            <person name="Kalkreuter E."/>
            <person name="Kautsar S.A."/>
            <person name="Yang D."/>
            <person name="Bader C.D."/>
            <person name="Teijaro C.N."/>
            <person name="Fluegel L."/>
            <person name="Davis C.M."/>
            <person name="Simpson J.R."/>
            <person name="Lauterbach L."/>
            <person name="Steele A.D."/>
            <person name="Gui C."/>
            <person name="Meng S."/>
            <person name="Li G."/>
            <person name="Viehrig K."/>
            <person name="Ye F."/>
            <person name="Su P."/>
            <person name="Kiefer A.F."/>
            <person name="Nichols A."/>
            <person name="Cepeda A.J."/>
            <person name="Yan W."/>
            <person name="Fan B."/>
            <person name="Jiang Y."/>
            <person name="Adhikari A."/>
            <person name="Zheng C.-J."/>
            <person name="Schuster L."/>
            <person name="Cowan T.M."/>
            <person name="Smanski M.J."/>
            <person name="Chevrette M.G."/>
            <person name="De Carvalho L.P.S."/>
            <person name="Shen B."/>
        </authorList>
    </citation>
    <scope>NUCLEOTIDE SEQUENCE [LARGE SCALE GENOMIC DNA]</scope>
    <source>
        <strain evidence="1 2">NPDC089932</strain>
    </source>
</reference>
<organism evidence="1 2">
    <name type="scientific">Streptomyces iakyrus</name>
    <dbReference type="NCBI Taxonomy" id="68219"/>
    <lineage>
        <taxon>Bacteria</taxon>
        <taxon>Bacillati</taxon>
        <taxon>Actinomycetota</taxon>
        <taxon>Actinomycetes</taxon>
        <taxon>Kitasatosporales</taxon>
        <taxon>Streptomycetaceae</taxon>
        <taxon>Streptomyces</taxon>
    </lineage>
</organism>
<proteinExistence type="predicted"/>
<dbReference type="EMBL" id="JBIVGG010000009">
    <property type="protein sequence ID" value="MFJ4081374.1"/>
    <property type="molecule type" value="Genomic_DNA"/>
</dbReference>
<dbReference type="Proteomes" id="UP001617511">
    <property type="component" value="Unassembled WGS sequence"/>
</dbReference>
<comment type="caution">
    <text evidence="1">The sequence shown here is derived from an EMBL/GenBank/DDBJ whole genome shotgun (WGS) entry which is preliminary data.</text>
</comment>
<evidence type="ECO:0000313" key="2">
    <source>
        <dbReference type="Proteomes" id="UP001617511"/>
    </source>
</evidence>
<protein>
    <submittedName>
        <fullName evidence="1">Uncharacterized protein</fullName>
    </submittedName>
</protein>
<gene>
    <name evidence="1" type="ORF">ACIP2Z_20720</name>
</gene>
<dbReference type="RefSeq" id="WP_402073243.1">
    <property type="nucleotide sequence ID" value="NZ_JBIVGG010000009.1"/>
</dbReference>
<sequence length="92" mass="9745">MLIPPNVQAGLFRALAKIPGARVSAGVKDPLGRTAIGVSVTYAEKTSSGWQGKQEIFFDPESYAYLGQIRDDGDIVSARAAWGVVSRPGGRP</sequence>
<name>A0ABW8FH42_9ACTN</name>